<gene>
    <name evidence="1" type="ORF">C486_13072</name>
</gene>
<proteinExistence type="predicted"/>
<sequence length="98" mass="10888">MLAPSRRLGPLPLPKVMFRLQSLDLEESADHIELRSLPVAESTSGDDVQPAIDHLRRLVPDIDRTQRSPCVSHGHTVMDAAAKQYRWSTGRFAGEQSA</sequence>
<dbReference type="Proteomes" id="UP000011592">
    <property type="component" value="Unassembled WGS sequence"/>
</dbReference>
<name>L9YWX1_9EURY</name>
<reference evidence="1 2" key="1">
    <citation type="journal article" date="2014" name="PLoS Genet.">
        <title>Phylogenetically driven sequencing of extremely halophilic archaea reveals strategies for static and dynamic osmo-response.</title>
        <authorList>
            <person name="Becker E.A."/>
            <person name="Seitzer P.M."/>
            <person name="Tritt A."/>
            <person name="Larsen D."/>
            <person name="Krusor M."/>
            <person name="Yao A.I."/>
            <person name="Wu D."/>
            <person name="Madern D."/>
            <person name="Eisen J.A."/>
            <person name="Darling A.E."/>
            <person name="Facciotti M.T."/>
        </authorList>
    </citation>
    <scope>NUCLEOTIDE SEQUENCE [LARGE SCALE GENOMIC DNA]</scope>
    <source>
        <strain evidence="1 2">JCM 14663</strain>
    </source>
</reference>
<dbReference type="EMBL" id="AOIJ01000055">
    <property type="protein sequence ID" value="ELY78715.1"/>
    <property type="molecule type" value="Genomic_DNA"/>
</dbReference>
<organism evidence="1 2">
    <name type="scientific">Natrinema gari JCM 14663</name>
    <dbReference type="NCBI Taxonomy" id="1230459"/>
    <lineage>
        <taxon>Archaea</taxon>
        <taxon>Methanobacteriati</taxon>
        <taxon>Methanobacteriota</taxon>
        <taxon>Stenosarchaea group</taxon>
        <taxon>Halobacteria</taxon>
        <taxon>Halobacteriales</taxon>
        <taxon>Natrialbaceae</taxon>
        <taxon>Natrinema</taxon>
    </lineage>
</organism>
<evidence type="ECO:0000313" key="2">
    <source>
        <dbReference type="Proteomes" id="UP000011592"/>
    </source>
</evidence>
<keyword evidence="2" id="KW-1185">Reference proteome</keyword>
<dbReference type="PATRIC" id="fig|1230459.4.peg.2609"/>
<dbReference type="RefSeq" id="WP_008456635.1">
    <property type="nucleotide sequence ID" value="NZ_AOIJ01000055.1"/>
</dbReference>
<comment type="caution">
    <text evidence="1">The sequence shown here is derived from an EMBL/GenBank/DDBJ whole genome shotgun (WGS) entry which is preliminary data.</text>
</comment>
<evidence type="ECO:0000313" key="1">
    <source>
        <dbReference type="EMBL" id="ELY78715.1"/>
    </source>
</evidence>
<dbReference type="AlphaFoldDB" id="L9YWX1"/>
<protein>
    <submittedName>
        <fullName evidence="1">Uncharacterized protein</fullName>
    </submittedName>
</protein>
<accession>L9YWX1</accession>